<feature type="compositionally biased region" description="Polar residues" evidence="1">
    <location>
        <begin position="40"/>
        <end position="51"/>
    </location>
</feature>
<evidence type="ECO:0000313" key="2">
    <source>
        <dbReference type="EMBL" id="CAG8716283.1"/>
    </source>
</evidence>
<dbReference type="Proteomes" id="UP000789901">
    <property type="component" value="Unassembled WGS sequence"/>
</dbReference>
<proteinExistence type="predicted"/>
<reference evidence="2 3" key="1">
    <citation type="submission" date="2021-06" db="EMBL/GenBank/DDBJ databases">
        <authorList>
            <person name="Kallberg Y."/>
            <person name="Tangrot J."/>
            <person name="Rosling A."/>
        </authorList>
    </citation>
    <scope>NUCLEOTIDE SEQUENCE [LARGE SCALE GENOMIC DNA]</scope>
    <source>
        <strain evidence="2 3">120-4 pot B 10/14</strain>
    </source>
</reference>
<dbReference type="EMBL" id="CAJVQB010008250">
    <property type="protein sequence ID" value="CAG8716283.1"/>
    <property type="molecule type" value="Genomic_DNA"/>
</dbReference>
<protein>
    <submittedName>
        <fullName evidence="2">1098_t:CDS:1</fullName>
    </submittedName>
</protein>
<evidence type="ECO:0000313" key="3">
    <source>
        <dbReference type="Proteomes" id="UP000789901"/>
    </source>
</evidence>
<keyword evidence="3" id="KW-1185">Reference proteome</keyword>
<comment type="caution">
    <text evidence="2">The sequence shown here is derived from an EMBL/GenBank/DDBJ whole genome shotgun (WGS) entry which is preliminary data.</text>
</comment>
<sequence>MTGPSSYNSDTISWANENELDESNELNDLNSSNISKNIHNLDTASNSSSPDQVLPHNSGITITNSLGKRVQKRKAFSGSKRLKPKESWVWPYFRQNKIEKEYIAMLKLKIKMVLKKNAVTTTD</sequence>
<feature type="region of interest" description="Disordered" evidence="1">
    <location>
        <begin position="40"/>
        <end position="60"/>
    </location>
</feature>
<accession>A0ABN7V1X3</accession>
<organism evidence="2 3">
    <name type="scientific">Gigaspora margarita</name>
    <dbReference type="NCBI Taxonomy" id="4874"/>
    <lineage>
        <taxon>Eukaryota</taxon>
        <taxon>Fungi</taxon>
        <taxon>Fungi incertae sedis</taxon>
        <taxon>Mucoromycota</taxon>
        <taxon>Glomeromycotina</taxon>
        <taxon>Glomeromycetes</taxon>
        <taxon>Diversisporales</taxon>
        <taxon>Gigasporaceae</taxon>
        <taxon>Gigaspora</taxon>
    </lineage>
</organism>
<name>A0ABN7V1X3_GIGMA</name>
<evidence type="ECO:0000256" key="1">
    <source>
        <dbReference type="SAM" id="MobiDB-lite"/>
    </source>
</evidence>
<gene>
    <name evidence="2" type="ORF">GMARGA_LOCUS13150</name>
</gene>